<evidence type="ECO:0000313" key="3">
    <source>
        <dbReference type="EMBL" id="SEO19305.1"/>
    </source>
</evidence>
<sequence length="198" mass="20669">MASSRRKFIAGLGIIVAGGASAQTVLAQEDISLTITAVNPEEEYVVIKNEGSSAVDLSGYIMEFEYKQNVSQDKTFPSGTTIEAGQSILVASGAVDVDNADVTFDYEGEVINNESDQVAVLTPDGNVVASASVGEVPSEAPEETETETPEATETETPEATETETPEATETETPEATGTETPEATESSESTSTVEEDGC</sequence>
<feature type="domain" description="LTD" evidence="2">
    <location>
        <begin position="18"/>
        <end position="137"/>
    </location>
</feature>
<gene>
    <name evidence="3" type="ORF">SAMN04487948_10110</name>
</gene>
<accession>A0A1H8MPJ3</accession>
<dbReference type="EMBL" id="FODV01000001">
    <property type="protein sequence ID" value="SEO19305.1"/>
    <property type="molecule type" value="Genomic_DNA"/>
</dbReference>
<dbReference type="InterPro" id="IPR001322">
    <property type="entry name" value="Lamin_tail_dom"/>
</dbReference>
<dbReference type="PROSITE" id="PS51841">
    <property type="entry name" value="LTD"/>
    <property type="match status" value="1"/>
</dbReference>
<dbReference type="Proteomes" id="UP000199126">
    <property type="component" value="Unassembled WGS sequence"/>
</dbReference>
<dbReference type="SUPFAM" id="SSF74853">
    <property type="entry name" value="Lamin A/C globular tail domain"/>
    <property type="match status" value="1"/>
</dbReference>
<feature type="region of interest" description="Disordered" evidence="1">
    <location>
        <begin position="133"/>
        <end position="198"/>
    </location>
</feature>
<organism evidence="3 4">
    <name type="scientific">Halogranum amylolyticum</name>
    <dbReference type="NCBI Taxonomy" id="660520"/>
    <lineage>
        <taxon>Archaea</taxon>
        <taxon>Methanobacteriati</taxon>
        <taxon>Methanobacteriota</taxon>
        <taxon>Stenosarchaea group</taxon>
        <taxon>Halobacteria</taxon>
        <taxon>Halobacteriales</taxon>
        <taxon>Haloferacaceae</taxon>
    </lineage>
</organism>
<dbReference type="InterPro" id="IPR036415">
    <property type="entry name" value="Lamin_tail_dom_sf"/>
</dbReference>
<evidence type="ECO:0000313" key="4">
    <source>
        <dbReference type="Proteomes" id="UP000199126"/>
    </source>
</evidence>
<dbReference type="Gene3D" id="2.60.40.1260">
    <property type="entry name" value="Lamin Tail domain"/>
    <property type="match status" value="1"/>
</dbReference>
<feature type="compositionally biased region" description="Low complexity" evidence="1">
    <location>
        <begin position="173"/>
        <end position="192"/>
    </location>
</feature>
<evidence type="ECO:0000259" key="2">
    <source>
        <dbReference type="PROSITE" id="PS51841"/>
    </source>
</evidence>
<feature type="compositionally biased region" description="Acidic residues" evidence="1">
    <location>
        <begin position="140"/>
        <end position="172"/>
    </location>
</feature>
<reference evidence="4" key="1">
    <citation type="submission" date="2016-10" db="EMBL/GenBank/DDBJ databases">
        <authorList>
            <person name="Varghese N."/>
            <person name="Submissions S."/>
        </authorList>
    </citation>
    <scope>NUCLEOTIDE SEQUENCE [LARGE SCALE GENOMIC DNA]</scope>
    <source>
        <strain evidence="4">CGMCC 1.10121</strain>
    </source>
</reference>
<evidence type="ECO:0000256" key="1">
    <source>
        <dbReference type="SAM" id="MobiDB-lite"/>
    </source>
</evidence>
<dbReference type="AlphaFoldDB" id="A0A1H8MPJ3"/>
<dbReference type="Pfam" id="PF00932">
    <property type="entry name" value="LTD"/>
    <property type="match status" value="1"/>
</dbReference>
<protein>
    <submittedName>
        <fullName evidence="3">Lamin Tail Domain</fullName>
    </submittedName>
</protein>
<proteinExistence type="predicted"/>
<name>A0A1H8MPJ3_9EURY</name>
<keyword evidence="4" id="KW-1185">Reference proteome</keyword>